<proteinExistence type="inferred from homology"/>
<keyword evidence="7 12" id="KW-0540">Nuclease</keyword>
<dbReference type="Proteomes" id="UP000275883">
    <property type="component" value="Chromosome"/>
</dbReference>
<dbReference type="PANTHER" id="PTHR10954:SF18">
    <property type="entry name" value="RIBONUCLEASE HII"/>
    <property type="match status" value="1"/>
</dbReference>
<evidence type="ECO:0000256" key="1">
    <source>
        <dbReference type="ARBA" id="ARBA00000077"/>
    </source>
</evidence>
<dbReference type="GO" id="GO:0046872">
    <property type="term" value="F:metal ion binding"/>
    <property type="evidence" value="ECO:0007669"/>
    <property type="project" value="UniProtKB-KW"/>
</dbReference>
<comment type="cofactor">
    <cofactor evidence="2">
        <name>Mg(2+)</name>
        <dbReference type="ChEBI" id="CHEBI:18420"/>
    </cofactor>
</comment>
<evidence type="ECO:0000256" key="11">
    <source>
        <dbReference type="ARBA" id="ARBA00023211"/>
    </source>
</evidence>
<dbReference type="PROSITE" id="PS51975">
    <property type="entry name" value="RNASE_H_2"/>
    <property type="match status" value="1"/>
</dbReference>
<evidence type="ECO:0000256" key="5">
    <source>
        <dbReference type="ARBA" id="ARBA00007383"/>
    </source>
</evidence>
<comment type="subcellular location">
    <subcellularLocation>
        <location evidence="4">Cytoplasm</location>
    </subcellularLocation>
</comment>
<dbReference type="GO" id="GO:0006298">
    <property type="term" value="P:mismatch repair"/>
    <property type="evidence" value="ECO:0007669"/>
    <property type="project" value="TreeGrafter"/>
</dbReference>
<evidence type="ECO:0000256" key="10">
    <source>
        <dbReference type="ARBA" id="ARBA00022801"/>
    </source>
</evidence>
<evidence type="ECO:0000313" key="15">
    <source>
        <dbReference type="EMBL" id="AZG68400.1"/>
    </source>
</evidence>
<reference evidence="15 16" key="1">
    <citation type="submission" date="2018-11" db="EMBL/GenBank/DDBJ databases">
        <title>Genome sequence of Mycoplasma struthionis sp. nov.</title>
        <authorList>
            <person name="Spergser J."/>
        </authorList>
    </citation>
    <scope>NUCLEOTIDE SEQUENCE [LARGE SCALE GENOMIC DNA]</scope>
    <source>
        <strain evidence="15 16">237IA</strain>
    </source>
</reference>
<comment type="cofactor">
    <cofactor evidence="12">
        <name>Mn(2+)</name>
        <dbReference type="ChEBI" id="CHEBI:29035"/>
    </cofactor>
    <cofactor evidence="12">
        <name>Mg(2+)</name>
        <dbReference type="ChEBI" id="CHEBI:18420"/>
    </cofactor>
    <text evidence="12">Manganese or magnesium. Binds 1 divalent metal ion per monomer in the absence of substrate. May bind a second metal ion after substrate binding.</text>
</comment>
<organism evidence="15 16">
    <name type="scientific">Mycoplasma struthionis</name>
    <dbReference type="NCBI Taxonomy" id="538220"/>
    <lineage>
        <taxon>Bacteria</taxon>
        <taxon>Bacillati</taxon>
        <taxon>Mycoplasmatota</taxon>
        <taxon>Mollicutes</taxon>
        <taxon>Mycoplasmataceae</taxon>
        <taxon>Mycoplasma</taxon>
    </lineage>
</organism>
<evidence type="ECO:0000256" key="8">
    <source>
        <dbReference type="ARBA" id="ARBA00022723"/>
    </source>
</evidence>
<dbReference type="Pfam" id="PF01351">
    <property type="entry name" value="RNase_HII"/>
    <property type="match status" value="1"/>
</dbReference>
<comment type="similarity">
    <text evidence="5 13">Belongs to the RNase HII family.</text>
</comment>
<dbReference type="GO" id="GO:0003723">
    <property type="term" value="F:RNA binding"/>
    <property type="evidence" value="ECO:0007669"/>
    <property type="project" value="UniProtKB-UniRule"/>
</dbReference>
<keyword evidence="10 12" id="KW-0378">Hydrolase</keyword>
<keyword evidence="11" id="KW-0464">Manganese</keyword>
<keyword evidence="8 12" id="KW-0479">Metal-binding</keyword>
<evidence type="ECO:0000256" key="9">
    <source>
        <dbReference type="ARBA" id="ARBA00022759"/>
    </source>
</evidence>
<name>A0A3G8LHR2_9MOLU</name>
<dbReference type="InterPro" id="IPR001352">
    <property type="entry name" value="RNase_HII/HIII"/>
</dbReference>
<dbReference type="EMBL" id="CP034044">
    <property type="protein sequence ID" value="AZG68400.1"/>
    <property type="molecule type" value="Genomic_DNA"/>
</dbReference>
<evidence type="ECO:0000256" key="2">
    <source>
        <dbReference type="ARBA" id="ARBA00001946"/>
    </source>
</evidence>
<dbReference type="GO" id="GO:0032299">
    <property type="term" value="C:ribonuclease H2 complex"/>
    <property type="evidence" value="ECO:0007669"/>
    <property type="project" value="TreeGrafter"/>
</dbReference>
<evidence type="ECO:0000256" key="6">
    <source>
        <dbReference type="ARBA" id="ARBA00022490"/>
    </source>
</evidence>
<evidence type="ECO:0000256" key="3">
    <source>
        <dbReference type="ARBA" id="ARBA00004065"/>
    </source>
</evidence>
<keyword evidence="9 12" id="KW-0255">Endonuclease</keyword>
<dbReference type="InterPro" id="IPR022898">
    <property type="entry name" value="RNase_HII"/>
</dbReference>
<feature type="binding site" evidence="12">
    <location>
        <position position="113"/>
    </location>
    <ligand>
        <name>a divalent metal cation</name>
        <dbReference type="ChEBI" id="CHEBI:60240"/>
    </ligand>
</feature>
<evidence type="ECO:0000256" key="7">
    <source>
        <dbReference type="ARBA" id="ARBA00022722"/>
    </source>
</evidence>
<evidence type="ECO:0000256" key="12">
    <source>
        <dbReference type="PROSITE-ProRule" id="PRU01319"/>
    </source>
</evidence>
<evidence type="ECO:0000256" key="13">
    <source>
        <dbReference type="RuleBase" id="RU003515"/>
    </source>
</evidence>
<feature type="domain" description="RNase H type-2" evidence="14">
    <location>
        <begin position="15"/>
        <end position="200"/>
    </location>
</feature>
<dbReference type="AlphaFoldDB" id="A0A3G8LHR2"/>
<dbReference type="GO" id="GO:0004523">
    <property type="term" value="F:RNA-DNA hybrid ribonuclease activity"/>
    <property type="evidence" value="ECO:0007669"/>
    <property type="project" value="UniProtKB-UniRule"/>
</dbReference>
<feature type="binding site" evidence="12">
    <location>
        <position position="21"/>
    </location>
    <ligand>
        <name>a divalent metal cation</name>
        <dbReference type="ChEBI" id="CHEBI:60240"/>
    </ligand>
</feature>
<dbReference type="GO" id="GO:0043137">
    <property type="term" value="P:DNA replication, removal of RNA primer"/>
    <property type="evidence" value="ECO:0007669"/>
    <property type="project" value="TreeGrafter"/>
</dbReference>
<dbReference type="NCBIfam" id="NF000595">
    <property type="entry name" value="PRK00015.1-3"/>
    <property type="match status" value="1"/>
</dbReference>
<dbReference type="KEGG" id="mstr:EGN60_00175"/>
<dbReference type="RefSeq" id="WP_124724095.1">
    <property type="nucleotide sequence ID" value="NZ_CP034044.1"/>
</dbReference>
<protein>
    <recommendedName>
        <fullName evidence="13">Ribonuclease</fullName>
        <ecNumber evidence="13">3.1.26.4</ecNumber>
    </recommendedName>
</protein>
<dbReference type="CDD" id="cd07182">
    <property type="entry name" value="RNase_HII_bacteria_HII_like"/>
    <property type="match status" value="1"/>
</dbReference>
<keyword evidence="16" id="KW-1185">Reference proteome</keyword>
<dbReference type="OrthoDB" id="9803420at2"/>
<dbReference type="GO" id="GO:0005737">
    <property type="term" value="C:cytoplasm"/>
    <property type="evidence" value="ECO:0007669"/>
    <property type="project" value="UniProtKB-SubCell"/>
</dbReference>
<evidence type="ECO:0000256" key="4">
    <source>
        <dbReference type="ARBA" id="ARBA00004496"/>
    </source>
</evidence>
<comment type="function">
    <text evidence="3 13">Endonuclease that specifically degrades the RNA of RNA-DNA hybrids.</text>
</comment>
<evidence type="ECO:0000259" key="14">
    <source>
        <dbReference type="PROSITE" id="PS51975"/>
    </source>
</evidence>
<dbReference type="InterPro" id="IPR024567">
    <property type="entry name" value="RNase_HII/HIII_dom"/>
</dbReference>
<accession>A0A3G8LHR2</accession>
<feature type="binding site" evidence="12">
    <location>
        <position position="22"/>
    </location>
    <ligand>
        <name>a divalent metal cation</name>
        <dbReference type="ChEBI" id="CHEBI:60240"/>
    </ligand>
</feature>
<comment type="catalytic activity">
    <reaction evidence="1 12 13">
        <text>Endonucleolytic cleavage to 5'-phosphomonoester.</text>
        <dbReference type="EC" id="3.1.26.4"/>
    </reaction>
</comment>
<dbReference type="Gene3D" id="3.30.420.10">
    <property type="entry name" value="Ribonuclease H-like superfamily/Ribonuclease H"/>
    <property type="match status" value="1"/>
</dbReference>
<dbReference type="EC" id="3.1.26.4" evidence="13"/>
<gene>
    <name evidence="15" type="ORF">EGN60_00175</name>
</gene>
<dbReference type="PANTHER" id="PTHR10954">
    <property type="entry name" value="RIBONUCLEASE H2 SUBUNIT A"/>
    <property type="match status" value="1"/>
</dbReference>
<evidence type="ECO:0000313" key="16">
    <source>
        <dbReference type="Proteomes" id="UP000275883"/>
    </source>
</evidence>
<sequence>MLNFEKKLKNYKNLEYICGCDEAGRGPSAGPLYAACVIMSKDYINHDINDSKKLSIKKREHLYNEIIKNALDYFIIKKDALFVDKYNPKASSKIAMKEAILALKIKPDLVISDYEKIDLDINQINLIKGDEQAFSVACASILAKVSRDKEMLEIAKKYPGYDFENNKGYFTKKHKLGIEKLGLCKEHRLSYKNIKAYIKK</sequence>
<dbReference type="SUPFAM" id="SSF53098">
    <property type="entry name" value="Ribonuclease H-like"/>
    <property type="match status" value="1"/>
</dbReference>
<dbReference type="InterPro" id="IPR036397">
    <property type="entry name" value="RNaseH_sf"/>
</dbReference>
<keyword evidence="6" id="KW-0963">Cytoplasm</keyword>
<dbReference type="InterPro" id="IPR012337">
    <property type="entry name" value="RNaseH-like_sf"/>
</dbReference>